<protein>
    <submittedName>
        <fullName evidence="3">Aste57867_23496 protein</fullName>
    </submittedName>
</protein>
<evidence type="ECO:0000313" key="3">
    <source>
        <dbReference type="EMBL" id="VFU00141.1"/>
    </source>
</evidence>
<dbReference type="AlphaFoldDB" id="A0A485LMT4"/>
<gene>
    <name evidence="3" type="primary">Aste57867_23496</name>
    <name evidence="2" type="ORF">As57867_023425</name>
    <name evidence="3" type="ORF">ASTE57867_23496</name>
</gene>
<proteinExistence type="predicted"/>
<dbReference type="PANTHER" id="PTHR31827:SF1">
    <property type="entry name" value="EMB|CAB89363.1"/>
    <property type="match status" value="1"/>
</dbReference>
<accession>A0A485LMT4</accession>
<dbReference type="EMBL" id="CAADRA010007302">
    <property type="protein sequence ID" value="VFU00141.1"/>
    <property type="molecule type" value="Genomic_DNA"/>
</dbReference>
<organism evidence="3 4">
    <name type="scientific">Aphanomyces stellatus</name>
    <dbReference type="NCBI Taxonomy" id="120398"/>
    <lineage>
        <taxon>Eukaryota</taxon>
        <taxon>Sar</taxon>
        <taxon>Stramenopiles</taxon>
        <taxon>Oomycota</taxon>
        <taxon>Saprolegniomycetes</taxon>
        <taxon>Saprolegniales</taxon>
        <taxon>Verrucalvaceae</taxon>
        <taxon>Aphanomyces</taxon>
    </lineage>
</organism>
<feature type="region of interest" description="Disordered" evidence="1">
    <location>
        <begin position="1"/>
        <end position="31"/>
    </location>
</feature>
<dbReference type="Proteomes" id="UP000332933">
    <property type="component" value="Unassembled WGS sequence"/>
</dbReference>
<reference evidence="2" key="2">
    <citation type="submission" date="2019-06" db="EMBL/GenBank/DDBJ databases">
        <title>Genomics analysis of Aphanomyces spp. identifies a new class of oomycete effector associated with host adaptation.</title>
        <authorList>
            <person name="Gaulin E."/>
        </authorList>
    </citation>
    <scope>NUCLEOTIDE SEQUENCE</scope>
    <source>
        <strain evidence="2">CBS 578.67</strain>
    </source>
</reference>
<dbReference type="EMBL" id="VJMH01007276">
    <property type="protein sequence ID" value="KAF0684497.1"/>
    <property type="molecule type" value="Genomic_DNA"/>
</dbReference>
<dbReference type="OrthoDB" id="69459at2759"/>
<name>A0A485LMT4_9STRA</name>
<keyword evidence="4" id="KW-1185">Reference proteome</keyword>
<evidence type="ECO:0000313" key="2">
    <source>
        <dbReference type="EMBL" id="KAF0684497.1"/>
    </source>
</evidence>
<dbReference type="PANTHER" id="PTHR31827">
    <property type="entry name" value="EMB|CAB89363.1"/>
    <property type="match status" value="1"/>
</dbReference>
<sequence length="173" mass="18911">MQKDQDDVEQGNQNDNKVDVSQDDTSTRGRHHSLDHLLSPATCCFRQCSNEVAAGTDKCERHKYRVRCFVSDCANQVYAHHLCVRHGGKRTCQHPGCAANVRAGGLCSTHSDSKPLRRRCSEGECLSVAHASGRCVRHGGGQLCSVDGCAKQARAGMGGRCYRHNSLLRSQST</sequence>
<evidence type="ECO:0000313" key="4">
    <source>
        <dbReference type="Proteomes" id="UP000332933"/>
    </source>
</evidence>
<evidence type="ECO:0000256" key="1">
    <source>
        <dbReference type="SAM" id="MobiDB-lite"/>
    </source>
</evidence>
<reference evidence="3 4" key="1">
    <citation type="submission" date="2019-03" db="EMBL/GenBank/DDBJ databases">
        <authorList>
            <person name="Gaulin E."/>
            <person name="Dumas B."/>
        </authorList>
    </citation>
    <scope>NUCLEOTIDE SEQUENCE [LARGE SCALE GENOMIC DNA]</scope>
    <source>
        <strain evidence="3">CBS 568.67</strain>
    </source>
</reference>